<dbReference type="InterPro" id="IPR044861">
    <property type="entry name" value="IPNS-like_FE2OG_OXY"/>
</dbReference>
<dbReference type="InterPro" id="IPR027443">
    <property type="entry name" value="IPNS-like_sf"/>
</dbReference>
<reference evidence="5" key="1">
    <citation type="journal article" date="2019" name="Science">
        <title>Mutation of a bHLH transcription factor allowed almond domestication.</title>
        <authorList>
            <person name="Sanchez-Perez R."/>
            <person name="Pavan S."/>
            <person name="Mazzeo R."/>
            <person name="Moldovan C."/>
            <person name="Aiese Cigliano R."/>
            <person name="Del Cueto J."/>
            <person name="Ricciardi F."/>
            <person name="Lotti C."/>
            <person name="Ricciardi L."/>
            <person name="Dicenta F."/>
            <person name="Lopez-Marques R.L."/>
            <person name="Lindberg Moller B."/>
        </authorList>
    </citation>
    <scope>NUCLEOTIDE SEQUENCE</scope>
</reference>
<keyword evidence="1" id="KW-0479">Metal-binding</keyword>
<gene>
    <name evidence="5" type="ORF">Prudu_021024</name>
</gene>
<evidence type="ECO:0000313" key="5">
    <source>
        <dbReference type="EMBL" id="BBH08746.1"/>
    </source>
</evidence>
<protein>
    <submittedName>
        <fullName evidence="5">Uncharacterized protein</fullName>
    </submittedName>
</protein>
<evidence type="ECO:0000259" key="3">
    <source>
        <dbReference type="Pfam" id="PF03171"/>
    </source>
</evidence>
<evidence type="ECO:0000256" key="1">
    <source>
        <dbReference type="ARBA" id="ARBA00022723"/>
    </source>
</evidence>
<feature type="domain" description="Isopenicillin N synthase-like Fe(2+) 2OG dioxygenase" evidence="3">
    <location>
        <begin position="126"/>
        <end position="156"/>
    </location>
</feature>
<dbReference type="InterPro" id="IPR026992">
    <property type="entry name" value="DIOX_N"/>
</dbReference>
<name>A0A4Y1RY79_PRUDU</name>
<evidence type="ECO:0000259" key="4">
    <source>
        <dbReference type="Pfam" id="PF14226"/>
    </source>
</evidence>
<proteinExistence type="predicted"/>
<dbReference type="Gene3D" id="2.60.120.330">
    <property type="entry name" value="B-lactam Antibiotic, Isopenicillin N Synthase, Chain"/>
    <property type="match status" value="2"/>
</dbReference>
<organism evidence="5">
    <name type="scientific">Prunus dulcis</name>
    <name type="common">Almond</name>
    <name type="synonym">Amygdalus dulcis</name>
    <dbReference type="NCBI Taxonomy" id="3755"/>
    <lineage>
        <taxon>Eukaryota</taxon>
        <taxon>Viridiplantae</taxon>
        <taxon>Streptophyta</taxon>
        <taxon>Embryophyta</taxon>
        <taxon>Tracheophyta</taxon>
        <taxon>Spermatophyta</taxon>
        <taxon>Magnoliopsida</taxon>
        <taxon>eudicotyledons</taxon>
        <taxon>Gunneridae</taxon>
        <taxon>Pentapetalae</taxon>
        <taxon>rosids</taxon>
        <taxon>fabids</taxon>
        <taxon>Rosales</taxon>
        <taxon>Rosaceae</taxon>
        <taxon>Amygdaloideae</taxon>
        <taxon>Amygdaleae</taxon>
        <taxon>Prunus</taxon>
    </lineage>
</organism>
<dbReference type="EMBL" id="AP019304">
    <property type="protein sequence ID" value="BBH08746.1"/>
    <property type="molecule type" value="Genomic_DNA"/>
</dbReference>
<evidence type="ECO:0000256" key="2">
    <source>
        <dbReference type="ARBA" id="ARBA00023004"/>
    </source>
</evidence>
<dbReference type="SUPFAM" id="SSF51197">
    <property type="entry name" value="Clavaminate synthase-like"/>
    <property type="match status" value="1"/>
</dbReference>
<sequence>MVVTNHGIPDSLIGRVMNWLSKFFNQSDEEKRRYDTNDPTDRIRFRWGGRTQRELLHMRAHPTFHCPTKPADSIMLHRKQNEAGIGLQRFGPNYYPALSQSSDDKNQIGQFPHRDPGLLVLLAQNILTNGKYKSLLHRVALNSEVERMSLPFFFGPSLDVTVKPEPEFVDDHNPPSYRQMTYKAYLESNDHHVIEARANLNQIRL</sequence>
<keyword evidence="2" id="KW-0408">Iron</keyword>
<dbReference type="GO" id="GO:0046872">
    <property type="term" value="F:metal ion binding"/>
    <property type="evidence" value="ECO:0007669"/>
    <property type="project" value="UniProtKB-KW"/>
</dbReference>
<dbReference type="PANTHER" id="PTHR47990">
    <property type="entry name" value="2-OXOGLUTARATE (2OG) AND FE(II)-DEPENDENT OXYGENASE SUPERFAMILY PROTEIN-RELATED"/>
    <property type="match status" value="1"/>
</dbReference>
<accession>A0A4Y1RY79</accession>
<dbReference type="AlphaFoldDB" id="A0A4Y1RY79"/>
<dbReference type="Pfam" id="PF14226">
    <property type="entry name" value="DIOX_N"/>
    <property type="match status" value="1"/>
</dbReference>
<feature type="domain" description="Non-haem dioxygenase N-terminal" evidence="4">
    <location>
        <begin position="2"/>
        <end position="66"/>
    </location>
</feature>
<dbReference type="InterPro" id="IPR050231">
    <property type="entry name" value="Iron_ascorbate_oxido_reductase"/>
</dbReference>
<dbReference type="Pfam" id="PF03171">
    <property type="entry name" value="2OG-FeII_Oxy"/>
    <property type="match status" value="1"/>
</dbReference>